<dbReference type="SUPFAM" id="SSF140736">
    <property type="entry name" value="Rv1873-like"/>
    <property type="match status" value="1"/>
</dbReference>
<dbReference type="InterPro" id="IPR014937">
    <property type="entry name" value="DUF1810"/>
</dbReference>
<name>A0A9X2RID8_9PROT</name>
<gene>
    <name evidence="1" type="ORF">NOG11_11120</name>
</gene>
<comment type="caution">
    <text evidence="1">The sequence shown here is derived from an EMBL/GenBank/DDBJ whole genome shotgun (WGS) entry which is preliminary data.</text>
</comment>
<dbReference type="Gene3D" id="1.25.40.380">
    <property type="entry name" value="Protein of unknown function DUF1810"/>
    <property type="match status" value="1"/>
</dbReference>
<organism evidence="1 2">
    <name type="scientific">Parvularcula maris</name>
    <dbReference type="NCBI Taxonomy" id="2965077"/>
    <lineage>
        <taxon>Bacteria</taxon>
        <taxon>Pseudomonadati</taxon>
        <taxon>Pseudomonadota</taxon>
        <taxon>Alphaproteobacteria</taxon>
        <taxon>Parvularculales</taxon>
        <taxon>Parvularculaceae</taxon>
        <taxon>Parvularcula</taxon>
    </lineage>
</organism>
<dbReference type="Proteomes" id="UP001142610">
    <property type="component" value="Unassembled WGS sequence"/>
</dbReference>
<evidence type="ECO:0000313" key="1">
    <source>
        <dbReference type="EMBL" id="MCQ8185940.1"/>
    </source>
</evidence>
<dbReference type="EMBL" id="JANIBC010000009">
    <property type="protein sequence ID" value="MCQ8185940.1"/>
    <property type="molecule type" value="Genomic_DNA"/>
</dbReference>
<accession>A0A9X2RID8</accession>
<keyword evidence="2" id="KW-1185">Reference proteome</keyword>
<sequence length="149" mass="16783">MAADAPSVVDKHDLERFVRAQNDAGTYGRALEELRAGRKETHWMWFVFPQIEGLGKSEIAQRYAVRGTEEAERYLAHDVLGPRLREATGAVMQHRDKALKDIFWEPDDLKFRSSVTLFEAAGGGALFGEALEAFCGGERDEKTLRRVSK</sequence>
<dbReference type="InterPro" id="IPR036287">
    <property type="entry name" value="Rv1873-like_sf"/>
</dbReference>
<protein>
    <submittedName>
        <fullName evidence="1">DUF1810 domain-containing protein</fullName>
    </submittedName>
</protein>
<proteinExistence type="predicted"/>
<reference evidence="1" key="1">
    <citation type="submission" date="2022-07" db="EMBL/GenBank/DDBJ databases">
        <title>Parvularcula maris sp. nov., an algicidal bacterium isolated from seawater.</title>
        <authorList>
            <person name="Li F."/>
        </authorList>
    </citation>
    <scope>NUCLEOTIDE SEQUENCE</scope>
    <source>
        <strain evidence="1">BGMRC 0090</strain>
    </source>
</reference>
<dbReference type="AlphaFoldDB" id="A0A9X2RID8"/>
<dbReference type="PIRSF" id="PIRSF008546">
    <property type="entry name" value="UCP008546"/>
    <property type="match status" value="1"/>
</dbReference>
<evidence type="ECO:0000313" key="2">
    <source>
        <dbReference type="Proteomes" id="UP001142610"/>
    </source>
</evidence>
<dbReference type="RefSeq" id="WP_256619836.1">
    <property type="nucleotide sequence ID" value="NZ_JANIBC010000009.1"/>
</dbReference>
<dbReference type="Pfam" id="PF08837">
    <property type="entry name" value="DUF1810"/>
    <property type="match status" value="1"/>
</dbReference>